<sequence length="63" mass="7015">MIQPYRHRLQVLVGRIRSVAVHELTSLNQLQDSSRFRVVLSIQELPSGDMIITGVPGSFPSAL</sequence>
<evidence type="ECO:0000313" key="3">
    <source>
        <dbReference type="Proteomes" id="UP000246991"/>
    </source>
</evidence>
<dbReference type="EMBL" id="PYWC01000084">
    <property type="protein sequence ID" value="PWW73230.1"/>
    <property type="molecule type" value="Genomic_DNA"/>
</dbReference>
<keyword evidence="3" id="KW-1185">Reference proteome</keyword>
<name>A0A317SJ02_9PEZI</name>
<dbReference type="EMBL" id="PYWC01000084">
    <property type="protein sequence ID" value="PWW73231.1"/>
    <property type="molecule type" value="Genomic_DNA"/>
</dbReference>
<comment type="caution">
    <text evidence="2">The sequence shown here is derived from an EMBL/GenBank/DDBJ whole genome shotgun (WGS) entry which is preliminary data.</text>
</comment>
<dbReference type="AlphaFoldDB" id="A0A317SJ02"/>
<evidence type="ECO:0000313" key="1">
    <source>
        <dbReference type="EMBL" id="PWW73230.1"/>
    </source>
</evidence>
<accession>A0A317SJ02</accession>
<dbReference type="Proteomes" id="UP000246991">
    <property type="component" value="Unassembled WGS sequence"/>
</dbReference>
<organism evidence="2 3">
    <name type="scientific">Tuber magnatum</name>
    <name type="common">white Piedmont truffle</name>
    <dbReference type="NCBI Taxonomy" id="42249"/>
    <lineage>
        <taxon>Eukaryota</taxon>
        <taxon>Fungi</taxon>
        <taxon>Dikarya</taxon>
        <taxon>Ascomycota</taxon>
        <taxon>Pezizomycotina</taxon>
        <taxon>Pezizomycetes</taxon>
        <taxon>Pezizales</taxon>
        <taxon>Tuberaceae</taxon>
        <taxon>Tuber</taxon>
    </lineage>
</organism>
<reference evidence="2 3" key="1">
    <citation type="submission" date="2018-03" db="EMBL/GenBank/DDBJ databases">
        <title>Genomes of Pezizomycetes fungi and the evolution of truffles.</title>
        <authorList>
            <person name="Murat C."/>
            <person name="Payen T."/>
            <person name="Noel B."/>
            <person name="Kuo A."/>
            <person name="Martin F.M."/>
        </authorList>
    </citation>
    <scope>NUCLEOTIDE SEQUENCE [LARGE SCALE GENOMIC DNA]</scope>
    <source>
        <strain evidence="2">091103-1</strain>
    </source>
</reference>
<protein>
    <submittedName>
        <fullName evidence="2">Uncharacterized protein</fullName>
    </submittedName>
</protein>
<evidence type="ECO:0000313" key="2">
    <source>
        <dbReference type="EMBL" id="PWW73231.1"/>
    </source>
</evidence>
<proteinExistence type="predicted"/>
<gene>
    <name evidence="1" type="ORF">C7212DRAFT_332824</name>
    <name evidence="2" type="ORF">C7212DRAFT_332825</name>
</gene>